<evidence type="ECO:0000313" key="2">
    <source>
        <dbReference type="EMBL" id="APZ79279.1"/>
    </source>
</evidence>
<organism evidence="1">
    <name type="scientific">Streptococcus suis</name>
    <dbReference type="NCBI Taxonomy" id="1307"/>
    <lineage>
        <taxon>Bacteria</taxon>
        <taxon>Bacillati</taxon>
        <taxon>Bacillota</taxon>
        <taxon>Bacilli</taxon>
        <taxon>Lactobacillales</taxon>
        <taxon>Streptococcaceae</taxon>
        <taxon>Streptococcus</taxon>
    </lineage>
</organism>
<dbReference type="EMBL" id="KX870060">
    <property type="protein sequence ID" value="APZ79172.1"/>
    <property type="molecule type" value="Genomic_DNA"/>
</dbReference>
<name>A0A1P8VRC9_STRSU</name>
<gene>
    <name evidence="1" type="primary">cpsW'</name>
    <name evidence="1" type="ORF">1208289.seq-orf30</name>
    <name evidence="2" type="ORF">1270831.seq-orf30</name>
</gene>
<dbReference type="AlphaFoldDB" id="A0A1P8VRC9"/>
<protein>
    <submittedName>
        <fullName evidence="1">CpsW</fullName>
    </submittedName>
</protein>
<reference evidence="1" key="1">
    <citation type="submission" date="2016-09" db="EMBL/GenBank/DDBJ databases">
        <title>Genetic analysis of capsular polysaccharide synthesis gene clusters from non-serotypeable of Streptococcus suis.</title>
        <authorList>
            <person name="Qiu X."/>
            <person name="Zheng H."/>
        </authorList>
    </citation>
    <scope>NUCLEOTIDE SEQUENCE</scope>
    <source>
        <strain evidence="1">1208289</strain>
        <strain evidence="2">1270831</strain>
    </source>
</reference>
<dbReference type="EMBL" id="KX870064">
    <property type="protein sequence ID" value="APZ79279.1"/>
    <property type="molecule type" value="Genomic_DNA"/>
</dbReference>
<evidence type="ECO:0000313" key="1">
    <source>
        <dbReference type="EMBL" id="APZ79172.1"/>
    </source>
</evidence>
<sequence>MYDKISPIYSIALVASKYFDDDQPIHSFVLTEKDGGQVLELPVGEHEELRKPFEMVIIELKKFRKGQLEKSQRQWIEFFANRAFSQATSHKRQNI</sequence>
<accession>A0A1P8VRC9</accession>
<proteinExistence type="predicted"/>